<evidence type="ECO:0000259" key="2">
    <source>
        <dbReference type="Pfam" id="PF06484"/>
    </source>
</evidence>
<dbReference type="EMBL" id="JASDAP010000007">
    <property type="protein sequence ID" value="KAK1900265.1"/>
    <property type="molecule type" value="Genomic_DNA"/>
</dbReference>
<evidence type="ECO:0000313" key="3">
    <source>
        <dbReference type="EMBL" id="KAK1900265.1"/>
    </source>
</evidence>
<dbReference type="InterPro" id="IPR009471">
    <property type="entry name" value="Ten_N"/>
</dbReference>
<dbReference type="GO" id="GO:0007165">
    <property type="term" value="P:signal transduction"/>
    <property type="evidence" value="ECO:0007669"/>
    <property type="project" value="InterPro"/>
</dbReference>
<dbReference type="Pfam" id="PF06484">
    <property type="entry name" value="Ten_N"/>
    <property type="match status" value="1"/>
</dbReference>
<accession>A0AAD9CDF6</accession>
<proteinExistence type="predicted"/>
<dbReference type="GO" id="GO:0016020">
    <property type="term" value="C:membrane"/>
    <property type="evidence" value="ECO:0007669"/>
    <property type="project" value="InterPro"/>
</dbReference>
<comment type="caution">
    <text evidence="3">The sequence shown here is derived from an EMBL/GenBank/DDBJ whole genome shotgun (WGS) entry which is preliminary data.</text>
</comment>
<reference evidence="3" key="1">
    <citation type="submission" date="2023-04" db="EMBL/GenBank/DDBJ databases">
        <title>Chromosome-level genome of Chaenocephalus aceratus.</title>
        <authorList>
            <person name="Park H."/>
        </authorList>
    </citation>
    <scope>NUCLEOTIDE SEQUENCE</scope>
    <source>
        <strain evidence="3">DE</strain>
        <tissue evidence="3">Muscle</tissue>
    </source>
</reference>
<evidence type="ECO:0000256" key="1">
    <source>
        <dbReference type="SAM" id="MobiDB-lite"/>
    </source>
</evidence>
<evidence type="ECO:0000313" key="4">
    <source>
        <dbReference type="Proteomes" id="UP001228049"/>
    </source>
</evidence>
<organism evidence="3 4">
    <name type="scientific">Dissostichus eleginoides</name>
    <name type="common">Patagonian toothfish</name>
    <name type="synonym">Dissostichus amissus</name>
    <dbReference type="NCBI Taxonomy" id="100907"/>
    <lineage>
        <taxon>Eukaryota</taxon>
        <taxon>Metazoa</taxon>
        <taxon>Chordata</taxon>
        <taxon>Craniata</taxon>
        <taxon>Vertebrata</taxon>
        <taxon>Euteleostomi</taxon>
        <taxon>Actinopterygii</taxon>
        <taxon>Neopterygii</taxon>
        <taxon>Teleostei</taxon>
        <taxon>Neoteleostei</taxon>
        <taxon>Acanthomorphata</taxon>
        <taxon>Eupercaria</taxon>
        <taxon>Perciformes</taxon>
        <taxon>Notothenioidei</taxon>
        <taxon>Nototheniidae</taxon>
        <taxon>Dissostichus</taxon>
    </lineage>
</organism>
<dbReference type="Proteomes" id="UP001228049">
    <property type="component" value="Unassembled WGS sequence"/>
</dbReference>
<protein>
    <submittedName>
        <fullName evidence="3">Teneurin-4</fullName>
    </submittedName>
</protein>
<feature type="compositionally biased region" description="Low complexity" evidence="1">
    <location>
        <begin position="12"/>
        <end position="24"/>
    </location>
</feature>
<name>A0AAD9CDF6_DISEL</name>
<feature type="region of interest" description="Disordered" evidence="1">
    <location>
        <begin position="1"/>
        <end position="66"/>
    </location>
</feature>
<dbReference type="AlphaFoldDB" id="A0AAD9CDF6"/>
<sequence length="95" mass="9868">MHSQAFDGGGNSPPLHCSSASSSPVEQLPYPPPSIAANESQRGLLGNCAAQPAQDSDSEDEFGPNSFLVKTGSGNLYAPATADDNILIHLFIVKI</sequence>
<keyword evidence="4" id="KW-1185">Reference proteome</keyword>
<gene>
    <name evidence="3" type="ORF">KUDE01_001052</name>
</gene>
<feature type="domain" description="Teneurin N-terminal" evidence="2">
    <location>
        <begin position="11"/>
        <end position="83"/>
    </location>
</feature>